<name>A0A177AAM2_9PEZI</name>
<reference evidence="2" key="1">
    <citation type="submission" date="2016-03" db="EMBL/GenBank/DDBJ databases">
        <title>Updated assembly of Pseudogymnoascus destructans, the fungus causing white-nose syndrome of bats.</title>
        <authorList>
            <person name="Palmer J.M."/>
            <person name="Drees K.P."/>
            <person name="Foster J.T."/>
            <person name="Lindner D.L."/>
        </authorList>
    </citation>
    <scope>NUCLEOTIDE SEQUENCE [LARGE SCALE GENOMIC DNA]</scope>
    <source>
        <strain evidence="2">20631-21</strain>
    </source>
</reference>
<feature type="compositionally biased region" description="Polar residues" evidence="1">
    <location>
        <begin position="309"/>
        <end position="326"/>
    </location>
</feature>
<gene>
    <name evidence="2" type="ORF">VC83_04245</name>
</gene>
<organism evidence="2">
    <name type="scientific">Pseudogymnoascus destructans</name>
    <dbReference type="NCBI Taxonomy" id="655981"/>
    <lineage>
        <taxon>Eukaryota</taxon>
        <taxon>Fungi</taxon>
        <taxon>Dikarya</taxon>
        <taxon>Ascomycota</taxon>
        <taxon>Pezizomycotina</taxon>
        <taxon>Leotiomycetes</taxon>
        <taxon>Thelebolales</taxon>
        <taxon>Thelebolaceae</taxon>
        <taxon>Pseudogymnoascus</taxon>
    </lineage>
</organism>
<dbReference type="Proteomes" id="UP000077154">
    <property type="component" value="Unassembled WGS sequence"/>
</dbReference>
<dbReference type="RefSeq" id="XP_024324470.1">
    <property type="nucleotide sequence ID" value="XM_024467880.1"/>
</dbReference>
<dbReference type="OrthoDB" id="3439420at2759"/>
<feature type="region of interest" description="Disordered" evidence="1">
    <location>
        <begin position="282"/>
        <end position="343"/>
    </location>
</feature>
<evidence type="ECO:0000256" key="1">
    <source>
        <dbReference type="SAM" id="MobiDB-lite"/>
    </source>
</evidence>
<dbReference type="GeneID" id="36287318"/>
<dbReference type="AlphaFoldDB" id="A0A177AAM2"/>
<feature type="compositionally biased region" description="Polar residues" evidence="1">
    <location>
        <begin position="115"/>
        <end position="126"/>
    </location>
</feature>
<sequence length="624" mass="67331">MAAPSKNRASSPYTANNPHRSHPSQYHPAYTSQYHGSAPTSAPTTSPFAPSPHGRGTYISPSPHGIPLFNAELHAHQLSLQERDLSYQHTSSPSSSEETYGDFSPIYATAPPSSALTMPSSQTPQHHFTRPCHKPPRQTWETGNPFTPTTFAPYHEDGTPVAYFTTTSPITTSTPAAIHQGQENGYHYIGTPSTPPSPLHPHISPLDLTTPTTEACARYRNAQDTPLTPFFFQATSPAVTAPRSEAGSEFSGVLVGEVGNKEASEVVHRLMADQKGTSRFPASLAGWNGFENPEEEKSGQGGSEELISPCTTTHTFPAQETPQYAETPSPLAPAYTSPLTSPRVRRTYQNSNAYRHFVPPPGPLSPLPLAPRLPLPEPRYSEDYSINADDVHVARARQLLEEHMKNRWGSVLSANQALQFITGTDAGSSRAPLETAAAALVHIKNRVPQQRPILPGFGTPMQSMQRMQAERAGRARSLRAIYDEYFSRPDARAVELCSLSIHAVSGSFGNSNRSSGSSSSGTPNCQPAKLKNELLAHFTASEGGAAIQFVEIDIPNPTGSYNRHPFERWAFFVIAVPMVCGPGGVDKGFVGSWERGSMLIAAPLREVAGEGKAVQDVLGDGRGV</sequence>
<feature type="compositionally biased region" description="Polar residues" evidence="1">
    <location>
        <begin position="7"/>
        <end position="18"/>
    </location>
</feature>
<evidence type="ECO:0000313" key="2">
    <source>
        <dbReference type="EMBL" id="OAF59186.1"/>
    </source>
</evidence>
<feature type="region of interest" description="Disordered" evidence="1">
    <location>
        <begin position="115"/>
        <end position="144"/>
    </location>
</feature>
<dbReference type="EMBL" id="KV441394">
    <property type="protein sequence ID" value="OAF59186.1"/>
    <property type="molecule type" value="Genomic_DNA"/>
</dbReference>
<feature type="compositionally biased region" description="Basic residues" evidence="1">
    <location>
        <begin position="127"/>
        <end position="136"/>
    </location>
</feature>
<protein>
    <submittedName>
        <fullName evidence="2">Uncharacterized protein</fullName>
    </submittedName>
</protein>
<accession>A0A177AAM2</accession>
<feature type="compositionally biased region" description="Low complexity" evidence="1">
    <location>
        <begin position="37"/>
        <end position="52"/>
    </location>
</feature>
<feature type="region of interest" description="Disordered" evidence="1">
    <location>
        <begin position="1"/>
        <end position="64"/>
    </location>
</feature>
<proteinExistence type="predicted"/>
<dbReference type="VEuPathDB" id="FungiDB:GMDG_02217"/>